<protein>
    <submittedName>
        <fullName evidence="3">Uncharacterized protein</fullName>
    </submittedName>
</protein>
<dbReference type="AlphaFoldDB" id="A0A7Z0CZ43"/>
<feature type="transmembrane region" description="Helical" evidence="2">
    <location>
        <begin position="229"/>
        <end position="250"/>
    </location>
</feature>
<keyword evidence="2" id="KW-1133">Transmembrane helix</keyword>
<dbReference type="RefSeq" id="WP_179425003.1">
    <property type="nucleotide sequence ID" value="NZ_JACBZP010000001.1"/>
</dbReference>
<feature type="region of interest" description="Disordered" evidence="1">
    <location>
        <begin position="329"/>
        <end position="381"/>
    </location>
</feature>
<feature type="transmembrane region" description="Helical" evidence="2">
    <location>
        <begin position="103"/>
        <end position="125"/>
    </location>
</feature>
<feature type="transmembrane region" description="Helical" evidence="2">
    <location>
        <begin position="298"/>
        <end position="321"/>
    </location>
</feature>
<reference evidence="3 4" key="1">
    <citation type="submission" date="2020-07" db="EMBL/GenBank/DDBJ databases">
        <title>Sequencing the genomes of 1000 actinobacteria strains.</title>
        <authorList>
            <person name="Klenk H.-P."/>
        </authorList>
    </citation>
    <scope>NUCLEOTIDE SEQUENCE [LARGE SCALE GENOMIC DNA]</scope>
    <source>
        <strain evidence="3 4">DSM 26341</strain>
    </source>
</reference>
<evidence type="ECO:0000256" key="2">
    <source>
        <dbReference type="SAM" id="Phobius"/>
    </source>
</evidence>
<name>A0A7Z0CZ43_9MICO</name>
<feature type="transmembrane region" description="Helical" evidence="2">
    <location>
        <begin position="145"/>
        <end position="166"/>
    </location>
</feature>
<organism evidence="3 4">
    <name type="scientific">Spelaeicoccus albus</name>
    <dbReference type="NCBI Taxonomy" id="1280376"/>
    <lineage>
        <taxon>Bacteria</taxon>
        <taxon>Bacillati</taxon>
        <taxon>Actinomycetota</taxon>
        <taxon>Actinomycetes</taxon>
        <taxon>Micrococcales</taxon>
        <taxon>Brevibacteriaceae</taxon>
        <taxon>Spelaeicoccus</taxon>
    </lineage>
</organism>
<dbReference type="EMBL" id="JACBZP010000001">
    <property type="protein sequence ID" value="NYI65951.1"/>
    <property type="molecule type" value="Genomic_DNA"/>
</dbReference>
<gene>
    <name evidence="3" type="ORF">BJY26_000257</name>
</gene>
<sequence>MSSRRSAATPDGASTGARGTTSVARSATGAPADPGDRTGSIVFAILAMLVATLTMIPAADLVKERLSGGLGGDAHIVLPVIAAVVSGIVVAAVFAVSVRMSGLGVIIVGALLIAAGIAFLAAPAALMNVDPGSGYWHALSTGSSWISISGGFPAAGAVGIGIGIGAHQRRRGRTAGPAGMSVAGVLLAIAGSLFVAYAGTGSTKPAVFLLSAKVGDAELYRRMLFEPHYLTLLAVLAIGLILLVAAGSMVRWSAWSAIVAGALVEIPVLVMVIRPGWIISGSGSMLHSGSAGTNIGEFILFGGLGLVGVVLLGGGAGTLMIRPALAPDDADDATSETPTAAGGATASGERGGADEPSDSALGGVRDDDPERDVDEELRPRE</sequence>
<feature type="transmembrane region" description="Helical" evidence="2">
    <location>
        <begin position="257"/>
        <end position="278"/>
    </location>
</feature>
<feature type="compositionally biased region" description="Low complexity" evidence="1">
    <location>
        <begin position="335"/>
        <end position="348"/>
    </location>
</feature>
<comment type="caution">
    <text evidence="3">The sequence shown here is derived from an EMBL/GenBank/DDBJ whole genome shotgun (WGS) entry which is preliminary data.</text>
</comment>
<keyword evidence="2" id="KW-0812">Transmembrane</keyword>
<keyword evidence="4" id="KW-1185">Reference proteome</keyword>
<proteinExistence type="predicted"/>
<feature type="transmembrane region" description="Helical" evidence="2">
    <location>
        <begin position="41"/>
        <end position="62"/>
    </location>
</feature>
<evidence type="ECO:0000313" key="3">
    <source>
        <dbReference type="EMBL" id="NYI65951.1"/>
    </source>
</evidence>
<feature type="transmembrane region" description="Helical" evidence="2">
    <location>
        <begin position="178"/>
        <end position="199"/>
    </location>
</feature>
<keyword evidence="2" id="KW-0472">Membrane</keyword>
<feature type="transmembrane region" description="Helical" evidence="2">
    <location>
        <begin position="74"/>
        <end position="96"/>
    </location>
</feature>
<evidence type="ECO:0000313" key="4">
    <source>
        <dbReference type="Proteomes" id="UP000539111"/>
    </source>
</evidence>
<accession>A0A7Z0CZ43</accession>
<feature type="region of interest" description="Disordered" evidence="1">
    <location>
        <begin position="1"/>
        <end position="34"/>
    </location>
</feature>
<evidence type="ECO:0000256" key="1">
    <source>
        <dbReference type="SAM" id="MobiDB-lite"/>
    </source>
</evidence>
<dbReference type="Proteomes" id="UP000539111">
    <property type="component" value="Unassembled WGS sequence"/>
</dbReference>